<dbReference type="EMBL" id="SADD01000003">
    <property type="protein sequence ID" value="RVU45831.1"/>
    <property type="molecule type" value="Genomic_DNA"/>
</dbReference>
<dbReference type="Proteomes" id="UP000282926">
    <property type="component" value="Unassembled WGS sequence"/>
</dbReference>
<sequence>MPGVRPSRRHGLELEEETATYPAVAGWTWTWTEINGADGERIKGGSAEDDGYTRIDGIARIMEGNEALTMRTSSCGGF</sequence>
<accession>A0ABY0CUU0</accession>
<gene>
    <name evidence="1" type="ORF">EA187_08720</name>
</gene>
<comment type="caution">
    <text evidence="1">The sequence shown here is derived from an EMBL/GenBank/DDBJ whole genome shotgun (WGS) entry which is preliminary data.</text>
</comment>
<organism evidence="1 2">
    <name type="scientific">Lujinxingia sediminis</name>
    <dbReference type="NCBI Taxonomy" id="2480984"/>
    <lineage>
        <taxon>Bacteria</taxon>
        <taxon>Deltaproteobacteria</taxon>
        <taxon>Bradymonadales</taxon>
        <taxon>Lujinxingiaceae</taxon>
        <taxon>Lujinxingia</taxon>
    </lineage>
</organism>
<reference evidence="1 2" key="1">
    <citation type="submission" date="2019-01" db="EMBL/GenBank/DDBJ databases">
        <title>Lujinxingia litoralis gen. nov., sp. nov. and Lujinxingia sediminis gen. nov., sp. nov., new members in the order Bradymonadales, isolated from coastal sediment.</title>
        <authorList>
            <person name="Li C.-M."/>
        </authorList>
    </citation>
    <scope>NUCLEOTIDE SEQUENCE [LARGE SCALE GENOMIC DNA]</scope>
    <source>
        <strain evidence="1 2">SEH01</strain>
    </source>
</reference>
<name>A0ABY0CUU0_9DELT</name>
<evidence type="ECO:0000313" key="2">
    <source>
        <dbReference type="Proteomes" id="UP000282926"/>
    </source>
</evidence>
<keyword evidence="2" id="KW-1185">Reference proteome</keyword>
<proteinExistence type="predicted"/>
<evidence type="ECO:0000313" key="1">
    <source>
        <dbReference type="EMBL" id="RVU45831.1"/>
    </source>
</evidence>
<protein>
    <submittedName>
        <fullName evidence="1">Uncharacterized protein</fullName>
    </submittedName>
</protein>
<dbReference type="RefSeq" id="WP_127779997.1">
    <property type="nucleotide sequence ID" value="NZ_SADD01000003.1"/>
</dbReference>